<reference evidence="2" key="1">
    <citation type="submission" date="2011-08" db="EMBL/GenBank/DDBJ databases">
        <title>The draft genome of Latimeria chalumnae.</title>
        <authorList>
            <person name="Di Palma F."/>
            <person name="Alfoldi J."/>
            <person name="Johnson J."/>
            <person name="Berlin A."/>
            <person name="Gnerre S."/>
            <person name="Jaffe D."/>
            <person name="MacCallum I."/>
            <person name="Young S."/>
            <person name="Walker B.J."/>
            <person name="Lander E."/>
            <person name="Lindblad-Toh K."/>
        </authorList>
    </citation>
    <scope>NUCLEOTIDE SEQUENCE [LARGE SCALE GENOMIC DNA]</scope>
    <source>
        <strain evidence="2">Wild caught</strain>
    </source>
</reference>
<dbReference type="Ensembl" id="ENSLACT00000003984.1">
    <property type="protein sequence ID" value="ENSLACP00000003948.1"/>
    <property type="gene ID" value="ENSLACG00000003513.1"/>
</dbReference>
<dbReference type="InParanoid" id="H3A2S7"/>
<dbReference type="Proteomes" id="UP000008672">
    <property type="component" value="Unassembled WGS sequence"/>
</dbReference>
<dbReference type="AlphaFoldDB" id="H3A2S7"/>
<reference evidence="1" key="2">
    <citation type="submission" date="2025-08" db="UniProtKB">
        <authorList>
            <consortium name="Ensembl"/>
        </authorList>
    </citation>
    <scope>IDENTIFICATION</scope>
</reference>
<keyword evidence="2" id="KW-1185">Reference proteome</keyword>
<dbReference type="EMBL" id="AFYH01058157">
    <property type="status" value="NOT_ANNOTATED_CDS"/>
    <property type="molecule type" value="Genomic_DNA"/>
</dbReference>
<protein>
    <submittedName>
        <fullName evidence="1">Uncharacterized protein</fullName>
    </submittedName>
</protein>
<organism evidence="1 2">
    <name type="scientific">Latimeria chalumnae</name>
    <name type="common">Coelacanth</name>
    <dbReference type="NCBI Taxonomy" id="7897"/>
    <lineage>
        <taxon>Eukaryota</taxon>
        <taxon>Metazoa</taxon>
        <taxon>Chordata</taxon>
        <taxon>Craniata</taxon>
        <taxon>Vertebrata</taxon>
        <taxon>Euteleostomi</taxon>
        <taxon>Coelacanthiformes</taxon>
        <taxon>Coelacanthidae</taxon>
        <taxon>Latimeria</taxon>
    </lineage>
</organism>
<dbReference type="HOGENOM" id="CLU_3302093_0_0_1"/>
<name>H3A2S7_LATCH</name>
<evidence type="ECO:0000313" key="1">
    <source>
        <dbReference type="Ensembl" id="ENSLACP00000003948.1"/>
    </source>
</evidence>
<evidence type="ECO:0000313" key="2">
    <source>
        <dbReference type="Proteomes" id="UP000008672"/>
    </source>
</evidence>
<sequence length="40" mass="4644">KHHSCRSANVRGFLQFICLYKPLIYSFKNNSSLVAHSTIY</sequence>
<reference evidence="1" key="3">
    <citation type="submission" date="2025-09" db="UniProtKB">
        <authorList>
            <consortium name="Ensembl"/>
        </authorList>
    </citation>
    <scope>IDENTIFICATION</scope>
</reference>
<dbReference type="Bgee" id="ENSLACG00000003513">
    <property type="expression patterns" value="Expressed in pectoral fin"/>
</dbReference>
<accession>H3A2S7</accession>
<proteinExistence type="predicted"/>